<evidence type="ECO:0000256" key="1">
    <source>
        <dbReference type="ARBA" id="ARBA00023002"/>
    </source>
</evidence>
<sequence>MHLSRLDEQLVRLLRERPVAALACLDDDGAPALSMVPFAVDAAQQGAAGALILHVSGLAAHTRQMARDARVSLLVVDRDGSAEMPQALQRAAIQATAAFVEPGSPAHAHCEALYLARHPQAALMTQLPDFRFVRLRPSVLRHVAGFGAARSVDGELLANVLRAAAAALAPPAD</sequence>
<dbReference type="PANTHER" id="PTHR35176:SF6">
    <property type="entry name" value="HEME OXYGENASE HI_0854-RELATED"/>
    <property type="match status" value="1"/>
</dbReference>
<dbReference type="PANTHER" id="PTHR35176">
    <property type="entry name" value="HEME OXYGENASE HI_0854-RELATED"/>
    <property type="match status" value="1"/>
</dbReference>
<organism evidence="3 4">
    <name type="scientific">Sphaerotilus microaerophilus</name>
    <dbReference type="NCBI Taxonomy" id="2914710"/>
    <lineage>
        <taxon>Bacteria</taxon>
        <taxon>Pseudomonadati</taxon>
        <taxon>Pseudomonadota</taxon>
        <taxon>Betaproteobacteria</taxon>
        <taxon>Burkholderiales</taxon>
        <taxon>Sphaerotilaceae</taxon>
        <taxon>Sphaerotilus</taxon>
    </lineage>
</organism>
<dbReference type="InterPro" id="IPR052019">
    <property type="entry name" value="F420H2_bilvrd_red/Heme_oxyg"/>
</dbReference>
<dbReference type="Gene3D" id="2.30.110.10">
    <property type="entry name" value="Electron Transport, Fmn-binding Protein, Chain A"/>
    <property type="match status" value="1"/>
</dbReference>
<evidence type="ECO:0000313" key="4">
    <source>
        <dbReference type="Proteomes" id="UP001057498"/>
    </source>
</evidence>
<dbReference type="SUPFAM" id="SSF50475">
    <property type="entry name" value="FMN-binding split barrel"/>
    <property type="match status" value="1"/>
</dbReference>
<evidence type="ECO:0000259" key="2">
    <source>
        <dbReference type="Pfam" id="PF01243"/>
    </source>
</evidence>
<protein>
    <recommendedName>
        <fullName evidence="2">Pyridoxamine 5'-phosphate oxidase N-terminal domain-containing protein</fullName>
    </recommendedName>
</protein>
<feature type="domain" description="Pyridoxamine 5'-phosphate oxidase N-terminal" evidence="2">
    <location>
        <begin position="6"/>
        <end position="143"/>
    </location>
</feature>
<dbReference type="Proteomes" id="UP001057498">
    <property type="component" value="Chromosome"/>
</dbReference>
<dbReference type="InterPro" id="IPR014419">
    <property type="entry name" value="HutZ"/>
</dbReference>
<proteinExistence type="predicted"/>
<keyword evidence="4" id="KW-1185">Reference proteome</keyword>
<dbReference type="Pfam" id="PF01243">
    <property type="entry name" value="PNPOx_N"/>
    <property type="match status" value="1"/>
</dbReference>
<reference evidence="3" key="1">
    <citation type="submission" date="2022-04" db="EMBL/GenBank/DDBJ databases">
        <title>Whole genome sequence of Sphaerotilus sp. FB-5.</title>
        <authorList>
            <person name="Takeda M."/>
            <person name="Narihara S."/>
            <person name="Akimoto M."/>
            <person name="Akimoto R."/>
            <person name="Nishiyashiki S."/>
            <person name="Murakami T."/>
        </authorList>
    </citation>
    <scope>NUCLEOTIDE SEQUENCE</scope>
    <source>
        <strain evidence="3">FB-5</strain>
    </source>
</reference>
<dbReference type="PIRSF" id="PIRSF004633">
    <property type="entry name" value="UCP_PLP_oxd"/>
    <property type="match status" value="1"/>
</dbReference>
<gene>
    <name evidence="3" type="ORF">CATMQ487_14680</name>
</gene>
<dbReference type="EMBL" id="AP025730">
    <property type="protein sequence ID" value="BDI04498.1"/>
    <property type="molecule type" value="Genomic_DNA"/>
</dbReference>
<dbReference type="RefSeq" id="WP_251972613.1">
    <property type="nucleotide sequence ID" value="NZ_AP025730.1"/>
</dbReference>
<dbReference type="InterPro" id="IPR011576">
    <property type="entry name" value="Pyridox_Oxase_N"/>
</dbReference>
<keyword evidence="1" id="KW-0560">Oxidoreductase</keyword>
<name>A0ABN6PKG8_9BURK</name>
<accession>A0ABN6PKG8</accession>
<dbReference type="InterPro" id="IPR012349">
    <property type="entry name" value="Split_barrel_FMN-bd"/>
</dbReference>
<evidence type="ECO:0000313" key="3">
    <source>
        <dbReference type="EMBL" id="BDI04498.1"/>
    </source>
</evidence>